<dbReference type="CDD" id="cd01127">
    <property type="entry name" value="TrwB_TraG_TraD_VirD4"/>
    <property type="match status" value="1"/>
</dbReference>
<keyword evidence="5 8" id="KW-1133">Transmembrane helix</keyword>
<feature type="transmembrane region" description="Helical" evidence="8">
    <location>
        <begin position="71"/>
        <end position="98"/>
    </location>
</feature>
<proteinExistence type="inferred from homology"/>
<dbReference type="PANTHER" id="PTHR37937:SF1">
    <property type="entry name" value="CONJUGATIVE TRANSFER: DNA TRANSPORT"/>
    <property type="match status" value="1"/>
</dbReference>
<dbReference type="SUPFAM" id="SSF52540">
    <property type="entry name" value="P-loop containing nucleoside triphosphate hydrolases"/>
    <property type="match status" value="1"/>
</dbReference>
<evidence type="ECO:0000256" key="6">
    <source>
        <dbReference type="ARBA" id="ARBA00023136"/>
    </source>
</evidence>
<comment type="similarity">
    <text evidence="2">Belongs to the VirD4/TraG family.</text>
</comment>
<dbReference type="NCBIfam" id="NF045973">
    <property type="entry name" value="conju_CD1115"/>
    <property type="match status" value="1"/>
</dbReference>
<organism evidence="9 10">
    <name type="scientific">Anaerotruncus colihominis</name>
    <dbReference type="NCBI Taxonomy" id="169435"/>
    <lineage>
        <taxon>Bacteria</taxon>
        <taxon>Bacillati</taxon>
        <taxon>Bacillota</taxon>
        <taxon>Clostridia</taxon>
        <taxon>Eubacteriales</taxon>
        <taxon>Oscillospiraceae</taxon>
        <taxon>Anaerotruncus</taxon>
    </lineage>
</organism>
<evidence type="ECO:0000313" key="10">
    <source>
        <dbReference type="Proteomes" id="UP000196386"/>
    </source>
</evidence>
<dbReference type="InterPro" id="IPR051539">
    <property type="entry name" value="T4SS-coupling_protein"/>
</dbReference>
<feature type="compositionally biased region" description="Polar residues" evidence="7">
    <location>
        <begin position="685"/>
        <end position="712"/>
    </location>
</feature>
<evidence type="ECO:0000256" key="2">
    <source>
        <dbReference type="ARBA" id="ARBA00008806"/>
    </source>
</evidence>
<feature type="compositionally biased region" description="Polar residues" evidence="7">
    <location>
        <begin position="616"/>
        <end position="633"/>
    </location>
</feature>
<keyword evidence="6 8" id="KW-0472">Membrane</keyword>
<comment type="subcellular location">
    <subcellularLocation>
        <location evidence="1">Cell membrane</location>
        <topology evidence="1">Multi-pass membrane protein</topology>
    </subcellularLocation>
</comment>
<dbReference type="EMBL" id="NFKP01000010">
    <property type="protein sequence ID" value="OUP69324.1"/>
    <property type="molecule type" value="Genomic_DNA"/>
</dbReference>
<gene>
    <name evidence="9" type="ORF">B5F11_09555</name>
</gene>
<evidence type="ECO:0000256" key="1">
    <source>
        <dbReference type="ARBA" id="ARBA00004651"/>
    </source>
</evidence>
<dbReference type="AlphaFoldDB" id="A0A1Y4N280"/>
<evidence type="ECO:0000256" key="7">
    <source>
        <dbReference type="SAM" id="MobiDB-lite"/>
    </source>
</evidence>
<dbReference type="Pfam" id="PF02534">
    <property type="entry name" value="T4SS-DNA_transf"/>
    <property type="match status" value="1"/>
</dbReference>
<feature type="transmembrane region" description="Helical" evidence="8">
    <location>
        <begin position="29"/>
        <end position="51"/>
    </location>
</feature>
<sequence length="712" mass="79414">MPLKTIQEQILEQLEKGKKWITQPKHWRMVLCFSILFLYLAGLLAQFLNIRSKWIPGNDLRLPSINPFKCLAMLFTPFGVQAIAGLFLFLTVIILFIWMNREDRAKMRYDKERNFWYSEKGVYGTAGWMSDKELRACFDVTPEEDAGKLDEIIYGCKDGMVVSRKADSMLGPHIAVMGSSGSMKSRTISRAMIISTAKKGNSLVVSDPKGELAADTMEYLKGYGYTVKVLNVVDPYRSHRFDGLEGARENPLFVSNIVQAVIDNTGGGIGDPIYDAAEGNLLSALIFLQFERDDIDYPSLKGAYQVLLDTGDTDDLDAYFDALQPPSRALMAYNLFRKASDNMRGNICLGLGVRLSVLQNEEIADLMCGNDMDLEALGKKKTAYFLILSDQDTTTRFVAATFFSLLFLRLVRYADMECEDRKLPIPVTLLLDEFCSIVGSINGFPQKLSNIRSRGIQVCIVFQQLGQLMNRFPDNLWSEILGNTDTIICLGCSADPVTAEYISKRSGEVTIYADTVMRQRNIFTPSVLQPNYRHSEGAGRRMLLTQDEVMRLPSNKMLVMVRGQQILELEKFDYTRNPEAAKFKLTPVRGLSIVPQPVPMAEDEALRALKADKPPQKTSSGSEVATEVPQTISPLGKKPAGTKRRRNGKEVVAKNPDDSQLRIDDYIRYPSPVSEQDGGKESEAAVSNGQNTASGSDRTKTNGVQSISKPNV</sequence>
<evidence type="ECO:0000256" key="3">
    <source>
        <dbReference type="ARBA" id="ARBA00022475"/>
    </source>
</evidence>
<evidence type="ECO:0000256" key="5">
    <source>
        <dbReference type="ARBA" id="ARBA00022989"/>
    </source>
</evidence>
<reference evidence="10" key="1">
    <citation type="submission" date="2017-04" db="EMBL/GenBank/DDBJ databases">
        <title>Function of individual gut microbiota members based on whole genome sequencing of pure cultures obtained from chicken caecum.</title>
        <authorList>
            <person name="Medvecky M."/>
            <person name="Cejkova D."/>
            <person name="Polansky O."/>
            <person name="Karasova D."/>
            <person name="Kubasova T."/>
            <person name="Cizek A."/>
            <person name="Rychlik I."/>
        </authorList>
    </citation>
    <scope>NUCLEOTIDE SEQUENCE [LARGE SCALE GENOMIC DNA]</scope>
    <source>
        <strain evidence="10">An175</strain>
    </source>
</reference>
<accession>A0A1Y4N280</accession>
<evidence type="ECO:0000313" key="9">
    <source>
        <dbReference type="EMBL" id="OUP69324.1"/>
    </source>
</evidence>
<dbReference type="GO" id="GO:0005886">
    <property type="term" value="C:plasma membrane"/>
    <property type="evidence" value="ECO:0007669"/>
    <property type="project" value="UniProtKB-SubCell"/>
</dbReference>
<keyword evidence="4 8" id="KW-0812">Transmembrane</keyword>
<evidence type="ECO:0000256" key="8">
    <source>
        <dbReference type="SAM" id="Phobius"/>
    </source>
</evidence>
<dbReference type="InterPro" id="IPR003688">
    <property type="entry name" value="TraG/VirD4"/>
</dbReference>
<keyword evidence="3" id="KW-1003">Cell membrane</keyword>
<dbReference type="PANTHER" id="PTHR37937">
    <property type="entry name" value="CONJUGATIVE TRANSFER: DNA TRANSPORT"/>
    <property type="match status" value="1"/>
</dbReference>
<feature type="region of interest" description="Disordered" evidence="7">
    <location>
        <begin position="611"/>
        <end position="712"/>
    </location>
</feature>
<feature type="compositionally biased region" description="Basic and acidic residues" evidence="7">
    <location>
        <begin position="648"/>
        <end position="667"/>
    </location>
</feature>
<evidence type="ECO:0000256" key="4">
    <source>
        <dbReference type="ARBA" id="ARBA00022692"/>
    </source>
</evidence>
<comment type="caution">
    <text evidence="9">The sequence shown here is derived from an EMBL/GenBank/DDBJ whole genome shotgun (WGS) entry which is preliminary data.</text>
</comment>
<dbReference type="InterPro" id="IPR027417">
    <property type="entry name" value="P-loop_NTPase"/>
</dbReference>
<name>A0A1Y4N280_9FIRM</name>
<dbReference type="Proteomes" id="UP000196386">
    <property type="component" value="Unassembled WGS sequence"/>
</dbReference>
<protein>
    <recommendedName>
        <fullName evidence="11">Conjugal transfer protein traG</fullName>
    </recommendedName>
</protein>
<dbReference type="Gene3D" id="3.40.50.300">
    <property type="entry name" value="P-loop containing nucleotide triphosphate hydrolases"/>
    <property type="match status" value="2"/>
</dbReference>
<evidence type="ECO:0008006" key="11">
    <source>
        <dbReference type="Google" id="ProtNLM"/>
    </source>
</evidence>